<organism evidence="2 3">
    <name type="scientific">Kistimonas scapharcae</name>
    <dbReference type="NCBI Taxonomy" id="1036133"/>
    <lineage>
        <taxon>Bacteria</taxon>
        <taxon>Pseudomonadati</taxon>
        <taxon>Pseudomonadota</taxon>
        <taxon>Gammaproteobacteria</taxon>
        <taxon>Oceanospirillales</taxon>
        <taxon>Endozoicomonadaceae</taxon>
        <taxon>Kistimonas</taxon>
    </lineage>
</organism>
<keyword evidence="1" id="KW-1133">Transmembrane helix</keyword>
<evidence type="ECO:0008006" key="4">
    <source>
        <dbReference type="Google" id="ProtNLM"/>
    </source>
</evidence>
<dbReference type="EMBL" id="BAABFL010000089">
    <property type="protein sequence ID" value="GAA4648687.1"/>
    <property type="molecule type" value="Genomic_DNA"/>
</dbReference>
<evidence type="ECO:0000313" key="2">
    <source>
        <dbReference type="EMBL" id="GAA4648687.1"/>
    </source>
</evidence>
<evidence type="ECO:0000313" key="3">
    <source>
        <dbReference type="Proteomes" id="UP001500604"/>
    </source>
</evidence>
<keyword evidence="1" id="KW-0812">Transmembrane</keyword>
<feature type="transmembrane region" description="Helical" evidence="1">
    <location>
        <begin position="84"/>
        <end position="105"/>
    </location>
</feature>
<dbReference type="RefSeq" id="WP_345194379.1">
    <property type="nucleotide sequence ID" value="NZ_BAABFL010000089.1"/>
</dbReference>
<name>A0ABP8UYJ2_9GAMM</name>
<reference evidence="3" key="1">
    <citation type="journal article" date="2019" name="Int. J. Syst. Evol. Microbiol.">
        <title>The Global Catalogue of Microorganisms (GCM) 10K type strain sequencing project: providing services to taxonomists for standard genome sequencing and annotation.</title>
        <authorList>
            <consortium name="The Broad Institute Genomics Platform"/>
            <consortium name="The Broad Institute Genome Sequencing Center for Infectious Disease"/>
            <person name="Wu L."/>
            <person name="Ma J."/>
        </authorList>
    </citation>
    <scope>NUCLEOTIDE SEQUENCE [LARGE SCALE GENOMIC DNA]</scope>
    <source>
        <strain evidence="3">JCM 17805</strain>
    </source>
</reference>
<feature type="transmembrane region" description="Helical" evidence="1">
    <location>
        <begin position="111"/>
        <end position="128"/>
    </location>
</feature>
<dbReference type="Proteomes" id="UP001500604">
    <property type="component" value="Unassembled WGS sequence"/>
</dbReference>
<comment type="caution">
    <text evidence="2">The sequence shown here is derived from an EMBL/GenBank/DDBJ whole genome shotgun (WGS) entry which is preliminary data.</text>
</comment>
<proteinExistence type="predicted"/>
<keyword evidence="3" id="KW-1185">Reference proteome</keyword>
<feature type="transmembrane region" description="Helical" evidence="1">
    <location>
        <begin position="12"/>
        <end position="33"/>
    </location>
</feature>
<accession>A0ABP8UYJ2</accession>
<sequence length="136" mass="14947">MVQKQVPFIRLSGITLMLLQTLWCGGIWIVAYLVNPVLVRTGGKYPDIVIMLSQVMIGLALVCTGIVLAFCLAERGFRALRHAYEKLLVAAMAAQVVGFVGLVYLPVMIDVFLAVIALLAVFVVIYSVQHLREEKG</sequence>
<gene>
    <name evidence="2" type="ORF">GCM10023116_09570</name>
</gene>
<feature type="transmembrane region" description="Helical" evidence="1">
    <location>
        <begin position="48"/>
        <end position="72"/>
    </location>
</feature>
<evidence type="ECO:0000256" key="1">
    <source>
        <dbReference type="SAM" id="Phobius"/>
    </source>
</evidence>
<protein>
    <recommendedName>
        <fullName evidence="4">DUF4149 domain-containing protein</fullName>
    </recommendedName>
</protein>
<keyword evidence="1" id="KW-0472">Membrane</keyword>